<dbReference type="OrthoDB" id="9808590at2"/>
<proteinExistence type="predicted"/>
<sequence length="541" mass="60735">MKIWIVSMECAGIVEAGGVKDVTYALCENFAKEGNDVTLFIPVFAANSFSSLKNIQEHSFKADISLCGQTVQADYTTAQFIDFPGKVVLVNHPAFSEKQAVYVYTAEEQRLNPSHVCGTGHSDAHFLDALLSKAAVSYGAAVSAKDLPDVIHCQDASTAVTPCYAALMQPAYFEKTTCFVTIHNAGPAYHHEFCNIDEAYYYTELPWNWLMDAMNGVRVEPFLLASKNAVLTTVSTYYATELLNPANNEATDGLSGIFAARKIPVFGITNGIDYCHYSPECPEISGLPFPMETDSAELEGKYRNRDFFLRLCEKDISDEDKNCAYMEHLFRYGYLSSCDKGGAPCVYFVYHGRIVWQKGISLLLQVMNAVLREYDNLRFIIMGQGETAIENEVQGLTDLFAGKAVFFKGYNGRMSRLCVAAADFSVLPSYFEPCCLEDFISQIFGTVPVAHETGGLRKIIDGETGFLYPQNTFESLYAALEKAVDLRLNHFNTMKKMVRWASHFVKDSYSWEFVIRNKYLKLFEKNMKKRKKPVDTFSRLV</sequence>
<dbReference type="PANTHER" id="PTHR45825">
    <property type="entry name" value="GRANULE-BOUND STARCH SYNTHASE 1, CHLOROPLASTIC/AMYLOPLASTIC"/>
    <property type="match status" value="1"/>
</dbReference>
<evidence type="ECO:0000256" key="3">
    <source>
        <dbReference type="ARBA" id="ARBA00022676"/>
    </source>
</evidence>
<dbReference type="EMBL" id="FUWG01000005">
    <property type="protein sequence ID" value="SJZ33945.1"/>
    <property type="molecule type" value="Genomic_DNA"/>
</dbReference>
<dbReference type="GO" id="GO:0009011">
    <property type="term" value="F:alpha-1,4-glucan glucosyltransferase (ADP-glucose donor) activity"/>
    <property type="evidence" value="ECO:0007669"/>
    <property type="project" value="UniProtKB-EC"/>
</dbReference>
<accession>A0A1T4JV22</accession>
<dbReference type="Gene3D" id="3.40.50.2000">
    <property type="entry name" value="Glycogen Phosphorylase B"/>
    <property type="match status" value="2"/>
</dbReference>
<dbReference type="EC" id="2.4.1.21" evidence="2"/>
<evidence type="ECO:0000256" key="1">
    <source>
        <dbReference type="ARBA" id="ARBA00001478"/>
    </source>
</evidence>
<dbReference type="Pfam" id="PF13692">
    <property type="entry name" value="Glyco_trans_1_4"/>
    <property type="match status" value="1"/>
</dbReference>
<dbReference type="InterPro" id="IPR013534">
    <property type="entry name" value="Starch_synth_cat_dom"/>
</dbReference>
<comment type="catalytic activity">
    <reaction evidence="1">
        <text>[(1-&gt;4)-alpha-D-glucosyl](n) + ADP-alpha-D-glucose = [(1-&gt;4)-alpha-D-glucosyl](n+1) + ADP + H(+)</text>
        <dbReference type="Rhea" id="RHEA:18189"/>
        <dbReference type="Rhea" id="RHEA-COMP:9584"/>
        <dbReference type="Rhea" id="RHEA-COMP:9587"/>
        <dbReference type="ChEBI" id="CHEBI:15378"/>
        <dbReference type="ChEBI" id="CHEBI:15444"/>
        <dbReference type="ChEBI" id="CHEBI:57498"/>
        <dbReference type="ChEBI" id="CHEBI:456216"/>
        <dbReference type="EC" id="2.4.1.21"/>
    </reaction>
</comment>
<evidence type="ECO:0000313" key="6">
    <source>
        <dbReference type="EMBL" id="SJZ33945.1"/>
    </source>
</evidence>
<evidence type="ECO:0000313" key="7">
    <source>
        <dbReference type="Proteomes" id="UP000190423"/>
    </source>
</evidence>
<name>A0A1T4JV22_TREPO</name>
<dbReference type="Pfam" id="PF08323">
    <property type="entry name" value="Glyco_transf_5"/>
    <property type="match status" value="1"/>
</dbReference>
<reference evidence="6 7" key="1">
    <citation type="submission" date="2017-02" db="EMBL/GenBank/DDBJ databases">
        <authorList>
            <person name="Peterson S.W."/>
        </authorList>
    </citation>
    <scope>NUCLEOTIDE SEQUENCE [LARGE SCALE GENOMIC DNA]</scope>
    <source>
        <strain evidence="6 7">ATCC BAA-908</strain>
    </source>
</reference>
<feature type="domain" description="Starch synthase catalytic" evidence="5">
    <location>
        <begin position="2"/>
        <end position="253"/>
    </location>
</feature>
<gene>
    <name evidence="6" type="ORF">SAMN02745149_00818</name>
</gene>
<dbReference type="SUPFAM" id="SSF53756">
    <property type="entry name" value="UDP-Glycosyltransferase/glycogen phosphorylase"/>
    <property type="match status" value="1"/>
</dbReference>
<keyword evidence="7" id="KW-1185">Reference proteome</keyword>
<dbReference type="AlphaFoldDB" id="A0A1T4JV22"/>
<protein>
    <recommendedName>
        <fullName evidence="2">starch synthase</fullName>
        <ecNumber evidence="2">2.4.1.21</ecNumber>
    </recommendedName>
</protein>
<evidence type="ECO:0000256" key="4">
    <source>
        <dbReference type="ARBA" id="ARBA00022679"/>
    </source>
</evidence>
<evidence type="ECO:0000256" key="2">
    <source>
        <dbReference type="ARBA" id="ARBA00012588"/>
    </source>
</evidence>
<dbReference type="Proteomes" id="UP000190423">
    <property type="component" value="Unassembled WGS sequence"/>
</dbReference>
<dbReference type="PANTHER" id="PTHR45825:SF11">
    <property type="entry name" value="ALPHA AMYLASE DOMAIN-CONTAINING PROTEIN"/>
    <property type="match status" value="1"/>
</dbReference>
<dbReference type="GeneID" id="78316130"/>
<evidence type="ECO:0000259" key="5">
    <source>
        <dbReference type="Pfam" id="PF08323"/>
    </source>
</evidence>
<keyword evidence="3" id="KW-0328">Glycosyltransferase</keyword>
<organism evidence="6 7">
    <name type="scientific">Treponema porcinum</name>
    <dbReference type="NCBI Taxonomy" id="261392"/>
    <lineage>
        <taxon>Bacteria</taxon>
        <taxon>Pseudomonadati</taxon>
        <taxon>Spirochaetota</taxon>
        <taxon>Spirochaetia</taxon>
        <taxon>Spirochaetales</taxon>
        <taxon>Treponemataceae</taxon>
        <taxon>Treponema</taxon>
    </lineage>
</organism>
<dbReference type="RefSeq" id="WP_078932732.1">
    <property type="nucleotide sequence ID" value="NZ_FUWG01000005.1"/>
</dbReference>
<dbReference type="STRING" id="261392.SAMN02745149_00818"/>
<keyword evidence="4" id="KW-0808">Transferase</keyword>